<keyword evidence="2" id="KW-1185">Reference proteome</keyword>
<accession>A0A6J8AI36</accession>
<reference evidence="1 2" key="1">
    <citation type="submission" date="2020-06" db="EMBL/GenBank/DDBJ databases">
        <authorList>
            <person name="Li R."/>
            <person name="Bekaert M."/>
        </authorList>
    </citation>
    <scope>NUCLEOTIDE SEQUENCE [LARGE SCALE GENOMIC DNA]</scope>
    <source>
        <strain evidence="2">wild</strain>
    </source>
</reference>
<dbReference type="AlphaFoldDB" id="A0A6J8AI36"/>
<proteinExistence type="predicted"/>
<dbReference type="Proteomes" id="UP000507470">
    <property type="component" value="Unassembled WGS sequence"/>
</dbReference>
<gene>
    <name evidence="1" type="ORF">MCOR_7994</name>
</gene>
<evidence type="ECO:0000313" key="2">
    <source>
        <dbReference type="Proteomes" id="UP000507470"/>
    </source>
</evidence>
<dbReference type="EMBL" id="CACVKT020001486">
    <property type="protein sequence ID" value="CAC5368453.1"/>
    <property type="molecule type" value="Genomic_DNA"/>
</dbReference>
<sequence>MAGIPGICTRVKSHGYEESYFNYLNTTKLEDIKNIFRNVRDRLESIQCKVVFVPITTMNIRNWNAHRFDIGKTSKLLYFPEYEIMQAHLNHLIKQINKFITMTNELKNLVTPFLHTYVHKSSGLKTRYINSKLVDGVHPTESLSEKWKIQLLRAMEVNEENMKMFTM</sequence>
<protein>
    <submittedName>
        <fullName evidence="1">Uncharacterized protein</fullName>
    </submittedName>
</protein>
<evidence type="ECO:0000313" key="1">
    <source>
        <dbReference type="EMBL" id="CAC5368453.1"/>
    </source>
</evidence>
<dbReference type="OrthoDB" id="6177103at2759"/>
<organism evidence="1 2">
    <name type="scientific">Mytilus coruscus</name>
    <name type="common">Sea mussel</name>
    <dbReference type="NCBI Taxonomy" id="42192"/>
    <lineage>
        <taxon>Eukaryota</taxon>
        <taxon>Metazoa</taxon>
        <taxon>Spiralia</taxon>
        <taxon>Lophotrochozoa</taxon>
        <taxon>Mollusca</taxon>
        <taxon>Bivalvia</taxon>
        <taxon>Autobranchia</taxon>
        <taxon>Pteriomorphia</taxon>
        <taxon>Mytilida</taxon>
        <taxon>Mytiloidea</taxon>
        <taxon>Mytilidae</taxon>
        <taxon>Mytilinae</taxon>
        <taxon>Mytilus</taxon>
    </lineage>
</organism>
<name>A0A6J8AI36_MYTCO</name>